<name>A0A1H2QXS6_9FLAO</name>
<keyword evidence="3" id="KW-0812">Transmembrane</keyword>
<evidence type="ECO:0000256" key="3">
    <source>
        <dbReference type="SAM" id="Phobius"/>
    </source>
</evidence>
<keyword evidence="4" id="KW-0732">Signal</keyword>
<feature type="coiled-coil region" evidence="1">
    <location>
        <begin position="173"/>
        <end position="200"/>
    </location>
</feature>
<keyword evidence="3" id="KW-0472">Membrane</keyword>
<sequence length="214" mass="24688">MTRKLFIIGFALSSLLATAQSETEQQQELTPTRSRTTAEAPQEEKQYPATIEGQFDELVDKSGNWEKFKLVKKESIYTFKKSLLDSLSGQKTLLREKLDTISAQSSRIKELNLNIQNLQSELDKEKNRNDSIDFLGITIEKGVYSIIVWGIIVILVILLVVFISRFTSSNSITRGALKDLEDLQNEYEEYRTKAIEREQKVRRQLQDEINKHRS</sequence>
<accession>A0A1H2QXS6</accession>
<feature type="coiled-coil region" evidence="1">
    <location>
        <begin position="101"/>
        <end position="128"/>
    </location>
</feature>
<dbReference type="GeneID" id="85017849"/>
<evidence type="ECO:0008006" key="7">
    <source>
        <dbReference type="Google" id="ProtNLM"/>
    </source>
</evidence>
<evidence type="ECO:0000313" key="5">
    <source>
        <dbReference type="EMBL" id="SDW11738.1"/>
    </source>
</evidence>
<feature type="transmembrane region" description="Helical" evidence="3">
    <location>
        <begin position="142"/>
        <end position="164"/>
    </location>
</feature>
<dbReference type="Proteomes" id="UP000182771">
    <property type="component" value="Unassembled WGS sequence"/>
</dbReference>
<evidence type="ECO:0000256" key="1">
    <source>
        <dbReference type="SAM" id="Coils"/>
    </source>
</evidence>
<feature type="region of interest" description="Disordered" evidence="2">
    <location>
        <begin position="22"/>
        <end position="47"/>
    </location>
</feature>
<proteinExistence type="predicted"/>
<dbReference type="EMBL" id="FNND01000001">
    <property type="protein sequence ID" value="SDW11738.1"/>
    <property type="molecule type" value="Genomic_DNA"/>
</dbReference>
<gene>
    <name evidence="5" type="ORF">SAMN05444420_101281</name>
</gene>
<comment type="caution">
    <text evidence="5">The sequence shown here is derived from an EMBL/GenBank/DDBJ whole genome shotgun (WGS) entry which is preliminary data.</text>
</comment>
<dbReference type="AlphaFoldDB" id="A0A1H2QXS6"/>
<feature type="signal peptide" evidence="4">
    <location>
        <begin position="1"/>
        <end position="19"/>
    </location>
</feature>
<organism evidence="5 6">
    <name type="scientific">Capnocytophaga granulosa</name>
    <dbReference type="NCBI Taxonomy" id="45242"/>
    <lineage>
        <taxon>Bacteria</taxon>
        <taxon>Pseudomonadati</taxon>
        <taxon>Bacteroidota</taxon>
        <taxon>Flavobacteriia</taxon>
        <taxon>Flavobacteriales</taxon>
        <taxon>Flavobacteriaceae</taxon>
        <taxon>Capnocytophaga</taxon>
    </lineage>
</organism>
<dbReference type="SUPFAM" id="SSF58100">
    <property type="entry name" value="Bacterial hemolysins"/>
    <property type="match status" value="1"/>
</dbReference>
<protein>
    <recommendedName>
        <fullName evidence="7">tRNA (Guanine-N1)-methyltransferase</fullName>
    </recommendedName>
</protein>
<keyword evidence="1" id="KW-0175">Coiled coil</keyword>
<evidence type="ECO:0000256" key="2">
    <source>
        <dbReference type="SAM" id="MobiDB-lite"/>
    </source>
</evidence>
<evidence type="ECO:0000313" key="6">
    <source>
        <dbReference type="Proteomes" id="UP000182771"/>
    </source>
</evidence>
<keyword evidence="3" id="KW-1133">Transmembrane helix</keyword>
<keyword evidence="6" id="KW-1185">Reference proteome</keyword>
<dbReference type="OrthoDB" id="981213at2"/>
<evidence type="ECO:0000256" key="4">
    <source>
        <dbReference type="SAM" id="SignalP"/>
    </source>
</evidence>
<reference evidence="5 6" key="1">
    <citation type="submission" date="2016-10" db="EMBL/GenBank/DDBJ databases">
        <authorList>
            <person name="Varghese N."/>
            <person name="Submissions S."/>
        </authorList>
    </citation>
    <scope>NUCLEOTIDE SEQUENCE [LARGE SCALE GENOMIC DNA]</scope>
    <source>
        <strain evidence="5 6">DSM 11449</strain>
    </source>
</reference>
<feature type="chain" id="PRO_5028976880" description="tRNA (Guanine-N1)-methyltransferase" evidence="4">
    <location>
        <begin position="20"/>
        <end position="214"/>
    </location>
</feature>
<dbReference type="RefSeq" id="WP_016419570.1">
    <property type="nucleotide sequence ID" value="NZ_FNND01000001.1"/>
</dbReference>